<dbReference type="GO" id="GO:0006535">
    <property type="term" value="P:cysteine biosynthetic process from serine"/>
    <property type="evidence" value="ECO:0007669"/>
    <property type="project" value="TreeGrafter"/>
</dbReference>
<evidence type="ECO:0000256" key="1">
    <source>
        <dbReference type="ARBA" id="ARBA00001933"/>
    </source>
</evidence>
<dbReference type="AlphaFoldDB" id="A0AAW2YN12"/>
<gene>
    <name evidence="7" type="ORF">AKO1_003725</name>
</gene>
<evidence type="ECO:0000313" key="8">
    <source>
        <dbReference type="Proteomes" id="UP001431209"/>
    </source>
</evidence>
<feature type="modified residue" description="N6-(pyridoxal phosphate)lysine" evidence="5">
    <location>
        <position position="186"/>
    </location>
</feature>
<evidence type="ECO:0000313" key="7">
    <source>
        <dbReference type="EMBL" id="KAL0478480.1"/>
    </source>
</evidence>
<evidence type="ECO:0000256" key="3">
    <source>
        <dbReference type="ARBA" id="ARBA00022679"/>
    </source>
</evidence>
<dbReference type="PANTHER" id="PTHR43797">
    <property type="entry name" value="HOMOCYSTEINE/CYSTEINE SYNTHASE"/>
    <property type="match status" value="1"/>
</dbReference>
<dbReference type="InterPro" id="IPR015424">
    <property type="entry name" value="PyrdxlP-dep_Trfase"/>
</dbReference>
<dbReference type="GO" id="GO:0019346">
    <property type="term" value="P:transsulfuration"/>
    <property type="evidence" value="ECO:0007669"/>
    <property type="project" value="InterPro"/>
</dbReference>
<sequence length="363" mass="41619">MQYKSIEDEYLVLSESPKGFLYNRSRSTEYNILQEQLLNRYPDASECIITSSGMQSISATIYGIFIHHNFEPFNLVYSNELYCDTPRLFKFFSESYKNVKLHEVGVTENGKIVDLFQKKLNKQNNILFFESCSNPNGNVFDFSILDRIKNLSNLLYVVIDNTWLSDVIFNPLTIKCVDFVVLSTTKYYSAGMCIGGAVLGRNKPVMKSVHEWMRINGHHVSPHNCEITSHGLRSIDQRILSSSDTTKSVIEFLFKHKDVHGVSHPSLNSHSTNHLAKKYFKQDIIPSTFTFKVKGSRKDVLRILSTCKILEHKTSFGARMSRTDPWPVETKDGFTIVRLSIGYEDTSERIIEGLNEILKRLSL</sequence>
<keyword evidence="3" id="KW-0808">Transferase</keyword>
<protein>
    <submittedName>
        <fullName evidence="7">Cystathionine gamma-lyase</fullName>
    </submittedName>
</protein>
<dbReference type="GO" id="GO:0005737">
    <property type="term" value="C:cytoplasm"/>
    <property type="evidence" value="ECO:0007669"/>
    <property type="project" value="TreeGrafter"/>
</dbReference>
<dbReference type="Pfam" id="PF01053">
    <property type="entry name" value="Cys_Met_Meta_PP"/>
    <property type="match status" value="1"/>
</dbReference>
<dbReference type="InterPro" id="IPR006235">
    <property type="entry name" value="OAc-hSer/O-AcSer_sulfhydrylase"/>
</dbReference>
<dbReference type="PANTHER" id="PTHR43797:SF2">
    <property type="entry name" value="HOMOCYSTEINE_CYSTEINE SYNTHASE"/>
    <property type="match status" value="1"/>
</dbReference>
<dbReference type="PIRSF" id="PIRSF001434">
    <property type="entry name" value="CGS"/>
    <property type="match status" value="1"/>
</dbReference>
<name>A0AAW2YN12_9EUKA</name>
<organism evidence="7 8">
    <name type="scientific">Acrasis kona</name>
    <dbReference type="NCBI Taxonomy" id="1008807"/>
    <lineage>
        <taxon>Eukaryota</taxon>
        <taxon>Discoba</taxon>
        <taxon>Heterolobosea</taxon>
        <taxon>Tetramitia</taxon>
        <taxon>Eutetramitia</taxon>
        <taxon>Acrasidae</taxon>
        <taxon>Acrasis</taxon>
    </lineage>
</organism>
<dbReference type="InterPro" id="IPR015422">
    <property type="entry name" value="PyrdxlP-dep_Trfase_small"/>
</dbReference>
<dbReference type="GO" id="GO:0004124">
    <property type="term" value="F:cysteine synthase activity"/>
    <property type="evidence" value="ECO:0007669"/>
    <property type="project" value="TreeGrafter"/>
</dbReference>
<dbReference type="GO" id="GO:0030170">
    <property type="term" value="F:pyridoxal phosphate binding"/>
    <property type="evidence" value="ECO:0007669"/>
    <property type="project" value="InterPro"/>
</dbReference>
<comment type="similarity">
    <text evidence="2 6">Belongs to the trans-sulfuration enzymes family.</text>
</comment>
<proteinExistence type="inferred from homology"/>
<reference evidence="7 8" key="1">
    <citation type="submission" date="2024-03" db="EMBL/GenBank/DDBJ databases">
        <title>The Acrasis kona genome and developmental transcriptomes reveal deep origins of eukaryotic multicellular pathways.</title>
        <authorList>
            <person name="Sheikh S."/>
            <person name="Fu C.-J."/>
            <person name="Brown M.W."/>
            <person name="Baldauf S.L."/>
        </authorList>
    </citation>
    <scope>NUCLEOTIDE SEQUENCE [LARGE SCALE GENOMIC DNA]</scope>
    <source>
        <strain evidence="7 8">ATCC MYA-3509</strain>
    </source>
</reference>
<dbReference type="Proteomes" id="UP001431209">
    <property type="component" value="Unassembled WGS sequence"/>
</dbReference>
<dbReference type="SUPFAM" id="SSF53383">
    <property type="entry name" value="PLP-dependent transferases"/>
    <property type="match status" value="1"/>
</dbReference>
<dbReference type="Gene3D" id="3.40.640.10">
    <property type="entry name" value="Type I PLP-dependent aspartate aminotransferase-like (Major domain)"/>
    <property type="match status" value="1"/>
</dbReference>
<comment type="cofactor">
    <cofactor evidence="1 6">
        <name>pyridoxal 5'-phosphate</name>
        <dbReference type="ChEBI" id="CHEBI:597326"/>
    </cofactor>
</comment>
<evidence type="ECO:0000256" key="6">
    <source>
        <dbReference type="RuleBase" id="RU362118"/>
    </source>
</evidence>
<evidence type="ECO:0000256" key="4">
    <source>
        <dbReference type="ARBA" id="ARBA00022898"/>
    </source>
</evidence>
<dbReference type="GO" id="GO:0003961">
    <property type="term" value="F:O-acetylhomoserine aminocarboxypropyltransferase activity"/>
    <property type="evidence" value="ECO:0007669"/>
    <property type="project" value="TreeGrafter"/>
</dbReference>
<dbReference type="GO" id="GO:0071269">
    <property type="term" value="P:L-homocysteine biosynthetic process"/>
    <property type="evidence" value="ECO:0007669"/>
    <property type="project" value="TreeGrafter"/>
</dbReference>
<dbReference type="Gene3D" id="3.90.1150.10">
    <property type="entry name" value="Aspartate Aminotransferase, domain 1"/>
    <property type="match status" value="1"/>
</dbReference>
<comment type="caution">
    <text evidence="7">The sequence shown here is derived from an EMBL/GenBank/DDBJ whole genome shotgun (WGS) entry which is preliminary data.</text>
</comment>
<evidence type="ECO:0000256" key="2">
    <source>
        <dbReference type="ARBA" id="ARBA00009077"/>
    </source>
</evidence>
<dbReference type="EMBL" id="JAOPGA020000407">
    <property type="protein sequence ID" value="KAL0478480.1"/>
    <property type="molecule type" value="Genomic_DNA"/>
</dbReference>
<evidence type="ECO:0000256" key="5">
    <source>
        <dbReference type="PIRSR" id="PIRSR001434-2"/>
    </source>
</evidence>
<accession>A0AAW2YN12</accession>
<keyword evidence="4 5" id="KW-0663">Pyridoxal phosphate</keyword>
<dbReference type="InterPro" id="IPR000277">
    <property type="entry name" value="Cys/Met-Metab_PyrdxlP-dep_enz"/>
</dbReference>
<dbReference type="InterPro" id="IPR015421">
    <property type="entry name" value="PyrdxlP-dep_Trfase_major"/>
</dbReference>
<keyword evidence="8" id="KW-1185">Reference proteome</keyword>